<organism evidence="2 3">
    <name type="scientific">Paramecium pentaurelia</name>
    <dbReference type="NCBI Taxonomy" id="43138"/>
    <lineage>
        <taxon>Eukaryota</taxon>
        <taxon>Sar</taxon>
        <taxon>Alveolata</taxon>
        <taxon>Ciliophora</taxon>
        <taxon>Intramacronucleata</taxon>
        <taxon>Oligohymenophorea</taxon>
        <taxon>Peniculida</taxon>
        <taxon>Parameciidae</taxon>
        <taxon>Paramecium</taxon>
    </lineage>
</organism>
<protein>
    <submittedName>
        <fullName evidence="2">Uncharacterized protein</fullName>
    </submittedName>
</protein>
<feature type="compositionally biased region" description="Low complexity" evidence="1">
    <location>
        <begin position="105"/>
        <end position="126"/>
    </location>
</feature>
<feature type="compositionally biased region" description="Low complexity" evidence="1">
    <location>
        <begin position="164"/>
        <end position="186"/>
    </location>
</feature>
<keyword evidence="3" id="KW-1185">Reference proteome</keyword>
<feature type="region of interest" description="Disordered" evidence="1">
    <location>
        <begin position="417"/>
        <end position="437"/>
    </location>
</feature>
<dbReference type="OrthoDB" id="310791at2759"/>
<dbReference type="AlphaFoldDB" id="A0A8S1S669"/>
<dbReference type="EMBL" id="CAJJDO010000004">
    <property type="protein sequence ID" value="CAD8135205.1"/>
    <property type="molecule type" value="Genomic_DNA"/>
</dbReference>
<evidence type="ECO:0000313" key="2">
    <source>
        <dbReference type="EMBL" id="CAD8135205.1"/>
    </source>
</evidence>
<evidence type="ECO:0000256" key="1">
    <source>
        <dbReference type="SAM" id="MobiDB-lite"/>
    </source>
</evidence>
<evidence type="ECO:0000313" key="3">
    <source>
        <dbReference type="Proteomes" id="UP000689195"/>
    </source>
</evidence>
<sequence>MANSREQPLSKGDYHNRVPTHNYNKTIKTVYNDERKDPENYVQIPKKNKVSFETENEVRNNQQYYQDNNQFDDPFSNNPYYNKAALDKVCNRSIKTYIDQPNQVQDNNEQQGGNHNQNQQKQQQNEPISQYYNNEYRNRYQEIKNQYYNQNHQYKSILSPKVYSQDQLHQQEQQQIPQSKQLSNQQSKHKQANQSLYENPSFGLIQDQQQIYQQSQNQPIQQQFPYSQYPSQDQQSANKQKFIQNSTRQQYNNSNENYSQIEFQQQKQCTTYQTQSTQQLYQDLPIQKQQQFHQRLQYLEELKSRLPKNDIFQQQIDTRIPQGEQYYRQVQNERINKINPISAVSRMQRPNEIDQDKYYQVQDYQNQYPQNNRNYLHQKRQDYQDIQFQHINNSNQYINLYNSNKLNNIRENNHNQSYQRQNYQQQKTRTPNRYREDSYERDKQCFMQQTSHIHKNSQTINQRR</sequence>
<comment type="caution">
    <text evidence="2">The sequence shown here is derived from an EMBL/GenBank/DDBJ whole genome shotgun (WGS) entry which is preliminary data.</text>
</comment>
<feature type="compositionally biased region" description="Low complexity" evidence="1">
    <location>
        <begin position="417"/>
        <end position="426"/>
    </location>
</feature>
<dbReference type="Proteomes" id="UP000689195">
    <property type="component" value="Unassembled WGS sequence"/>
</dbReference>
<reference evidence="2" key="1">
    <citation type="submission" date="2021-01" db="EMBL/GenBank/DDBJ databases">
        <authorList>
            <consortium name="Genoscope - CEA"/>
            <person name="William W."/>
        </authorList>
    </citation>
    <scope>NUCLEOTIDE SEQUENCE</scope>
</reference>
<feature type="region of interest" description="Disordered" evidence="1">
    <location>
        <begin position="1"/>
        <end position="20"/>
    </location>
</feature>
<feature type="region of interest" description="Disordered" evidence="1">
    <location>
        <begin position="104"/>
        <end position="126"/>
    </location>
</feature>
<accession>A0A8S1S669</accession>
<proteinExistence type="predicted"/>
<gene>
    <name evidence="2" type="ORF">PPENT_87.1.T0040106</name>
</gene>
<name>A0A8S1S669_9CILI</name>
<feature type="region of interest" description="Disordered" evidence="1">
    <location>
        <begin position="163"/>
        <end position="193"/>
    </location>
</feature>